<dbReference type="EMBL" id="CP118109">
    <property type="protein sequence ID" value="WDI05213.1"/>
    <property type="molecule type" value="Genomic_DNA"/>
</dbReference>
<gene>
    <name evidence="1" type="ORF">PUW25_25735</name>
</gene>
<protein>
    <submittedName>
        <fullName evidence="1">Uncharacterized protein</fullName>
    </submittedName>
</protein>
<organism evidence="1 2">
    <name type="scientific">Paenibacillus urinalis</name>
    <dbReference type="NCBI Taxonomy" id="521520"/>
    <lineage>
        <taxon>Bacteria</taxon>
        <taxon>Bacillati</taxon>
        <taxon>Bacillota</taxon>
        <taxon>Bacilli</taxon>
        <taxon>Bacillales</taxon>
        <taxon>Paenibacillaceae</taxon>
        <taxon>Paenibacillus</taxon>
    </lineage>
</organism>
<proteinExistence type="predicted"/>
<dbReference type="RefSeq" id="WP_047913019.1">
    <property type="nucleotide sequence ID" value="NZ_CP118109.1"/>
</dbReference>
<evidence type="ECO:0000313" key="1">
    <source>
        <dbReference type="EMBL" id="WDI05213.1"/>
    </source>
</evidence>
<sequence length="128" mass="14229">MSQHKPAEAISRFLHGIFSFYRDKGMNVQGAKGRMYEESLTKIHNMIKDDKDIPDHAQVISAQFFSRTLQARGRALTTELESAVAAGDEHLIATLRAAIGDLHKIKVGVDDFIVNYKGVYNHGSNNEG</sequence>
<accession>A0ABY7XHG5</accession>
<keyword evidence="1" id="KW-0614">Plasmid</keyword>
<geneLocation type="plasmid" evidence="1 2">
    <name>unnamed1</name>
</geneLocation>
<keyword evidence="2" id="KW-1185">Reference proteome</keyword>
<reference evidence="1 2" key="1">
    <citation type="submission" date="2023-02" db="EMBL/GenBank/DDBJ databases">
        <title>Pathogen: clinical or host-associated sample.</title>
        <authorList>
            <person name="Hergert J."/>
            <person name="Casey R."/>
            <person name="Wagner J."/>
            <person name="Young E.L."/>
            <person name="Oakeson K.F."/>
        </authorList>
    </citation>
    <scope>NUCLEOTIDE SEQUENCE [LARGE SCALE GENOMIC DNA]</scope>
    <source>
        <strain evidence="1 2">2022CK-00829</strain>
        <plasmid evidence="1 2">unnamed1</plasmid>
    </source>
</reference>
<evidence type="ECO:0000313" key="2">
    <source>
        <dbReference type="Proteomes" id="UP001221519"/>
    </source>
</evidence>
<name>A0ABY7XHG5_9BACL</name>
<dbReference type="Proteomes" id="UP001221519">
    <property type="component" value="Plasmid unnamed1"/>
</dbReference>